<dbReference type="Gene3D" id="3.40.109.10">
    <property type="entry name" value="NADH Oxidase"/>
    <property type="match status" value="1"/>
</dbReference>
<keyword evidence="2" id="KW-0288">FMN</keyword>
<evidence type="ECO:0000256" key="3">
    <source>
        <dbReference type="ARBA" id="ARBA00022857"/>
    </source>
</evidence>
<dbReference type="HAMAP" id="MF_01204">
    <property type="entry name" value="Oxidoreductase_RutE_HadB"/>
    <property type="match status" value="1"/>
</dbReference>
<dbReference type="InterPro" id="IPR023936">
    <property type="entry name" value="RutE-like"/>
</dbReference>
<evidence type="ECO:0000259" key="5">
    <source>
        <dbReference type="Pfam" id="PF00881"/>
    </source>
</evidence>
<dbReference type="NCBIfam" id="NF003768">
    <property type="entry name" value="PRK05365.1"/>
    <property type="match status" value="1"/>
</dbReference>
<dbReference type="InterPro" id="IPR029479">
    <property type="entry name" value="Nitroreductase"/>
</dbReference>
<dbReference type="CDD" id="cd02148">
    <property type="entry name" value="RutE-like"/>
    <property type="match status" value="1"/>
</dbReference>
<dbReference type="InterPro" id="IPR000415">
    <property type="entry name" value="Nitroreductase-like"/>
</dbReference>
<dbReference type="InterPro" id="IPR050461">
    <property type="entry name" value="Nitroreductase_HadB/RutE"/>
</dbReference>
<feature type="domain" description="Nitroreductase" evidence="5">
    <location>
        <begin position="39"/>
        <end position="178"/>
    </location>
</feature>
<keyword evidence="4" id="KW-0560">Oxidoreductase</keyword>
<gene>
    <name evidence="6" type="ORF">METZ01_LOCUS130591</name>
</gene>
<reference evidence="6" key="1">
    <citation type="submission" date="2018-05" db="EMBL/GenBank/DDBJ databases">
        <authorList>
            <person name="Lanie J.A."/>
            <person name="Ng W.-L."/>
            <person name="Kazmierczak K.M."/>
            <person name="Andrzejewski T.M."/>
            <person name="Davidsen T.M."/>
            <person name="Wayne K.J."/>
            <person name="Tettelin H."/>
            <person name="Glass J.I."/>
            <person name="Rusch D."/>
            <person name="Podicherti R."/>
            <person name="Tsui H.-C.T."/>
            <person name="Winkler M.E."/>
        </authorList>
    </citation>
    <scope>NUCLEOTIDE SEQUENCE</scope>
</reference>
<evidence type="ECO:0000256" key="4">
    <source>
        <dbReference type="ARBA" id="ARBA00023002"/>
    </source>
</evidence>
<dbReference type="PANTHER" id="PTHR43543">
    <property type="entry name" value="MALONIC SEMIALDEHYDE REDUCTASE RUTE-RELATED"/>
    <property type="match status" value="1"/>
</dbReference>
<organism evidence="6">
    <name type="scientific">marine metagenome</name>
    <dbReference type="NCBI Taxonomy" id="408172"/>
    <lineage>
        <taxon>unclassified sequences</taxon>
        <taxon>metagenomes</taxon>
        <taxon>ecological metagenomes</taxon>
    </lineage>
</organism>
<dbReference type="GO" id="GO:0016491">
    <property type="term" value="F:oxidoreductase activity"/>
    <property type="evidence" value="ECO:0007669"/>
    <property type="project" value="UniProtKB-KW"/>
</dbReference>
<evidence type="ECO:0000313" key="6">
    <source>
        <dbReference type="EMBL" id="SVA77737.1"/>
    </source>
</evidence>
<accession>A0A381YMI7</accession>
<dbReference type="SUPFAM" id="SSF55469">
    <property type="entry name" value="FMN-dependent nitroreductase-like"/>
    <property type="match status" value="1"/>
</dbReference>
<keyword evidence="1" id="KW-0285">Flavoprotein</keyword>
<evidence type="ECO:0000256" key="1">
    <source>
        <dbReference type="ARBA" id="ARBA00022630"/>
    </source>
</evidence>
<dbReference type="EMBL" id="UINC01018494">
    <property type="protein sequence ID" value="SVA77737.1"/>
    <property type="molecule type" value="Genomic_DNA"/>
</dbReference>
<name>A0A381YMI7_9ZZZZ</name>
<keyword evidence="3" id="KW-0521">NADP</keyword>
<proteinExistence type="inferred from homology"/>
<evidence type="ECO:0000256" key="2">
    <source>
        <dbReference type="ARBA" id="ARBA00022643"/>
    </source>
</evidence>
<protein>
    <recommendedName>
        <fullName evidence="5">Nitroreductase domain-containing protein</fullName>
    </recommendedName>
</protein>
<dbReference type="AlphaFoldDB" id="A0A381YMI7"/>
<dbReference type="Pfam" id="PF00881">
    <property type="entry name" value="Nitroreductase"/>
    <property type="match status" value="1"/>
</dbReference>
<sequence>MTPDAADAAAQDTVTRLRAEVTQCDPGTLRLLLTEARTHNGWQDRPVEDSLLRELYEIMRWGPTSGNSFPARIVFLKTAQSKARLEAALKPNNLEKTRAAPVTAIIAHDTAFWENAEKMFPHNPAVQLAFKDNTAGAEITAFRNGTLQGAYFLIAARAVGLDCGPMSGFDNGVVDDAFFAGTTLRSNFLCNLGYGNVSKVMKRLPRLEFDEACKIL</sequence>
<dbReference type="PANTHER" id="PTHR43543:SF1">
    <property type="entry name" value="MALONIC SEMIALDEHYDE REDUCTASE RUTE-RELATED"/>
    <property type="match status" value="1"/>
</dbReference>